<accession>A0AAV3W988</accession>
<dbReference type="RefSeq" id="WP_039771185.1">
    <property type="nucleotide sequence ID" value="NZ_BJLA01000024.1"/>
</dbReference>
<gene>
    <name evidence="1" type="ORF">CDIOL_45320</name>
</gene>
<evidence type="ECO:0000313" key="1">
    <source>
        <dbReference type="EMBL" id="GEA33609.1"/>
    </source>
</evidence>
<reference evidence="1 2" key="1">
    <citation type="submission" date="2019-06" db="EMBL/GenBank/DDBJ databases">
        <title>Draft genome sequence of Clostridium diolis DSM 15410.</title>
        <authorList>
            <person name="Kobayashi H."/>
            <person name="Tanizawa Y."/>
            <person name="Tohno M."/>
        </authorList>
    </citation>
    <scope>NUCLEOTIDE SEQUENCE [LARGE SCALE GENOMIC DNA]</scope>
    <source>
        <strain evidence="1 2">DSM 15410</strain>
    </source>
</reference>
<dbReference type="EMBL" id="BJLA01000024">
    <property type="protein sequence ID" value="GEA33609.1"/>
    <property type="molecule type" value="Genomic_DNA"/>
</dbReference>
<organism evidence="1 2">
    <name type="scientific">Clostridium diolis</name>
    <dbReference type="NCBI Taxonomy" id="223919"/>
    <lineage>
        <taxon>Bacteria</taxon>
        <taxon>Bacillati</taxon>
        <taxon>Bacillota</taxon>
        <taxon>Clostridia</taxon>
        <taxon>Eubacteriales</taxon>
        <taxon>Clostridiaceae</taxon>
        <taxon>Clostridium</taxon>
    </lineage>
</organism>
<comment type="caution">
    <text evidence="1">The sequence shown here is derived from an EMBL/GenBank/DDBJ whole genome shotgun (WGS) entry which is preliminary data.</text>
</comment>
<keyword evidence="2" id="KW-1185">Reference proteome</keyword>
<sequence>MERGKRKEINKLLDKLLKMELEGLRKRFMPYKRRPFLDCKVIIALDCKYKSNNALGYYINTQKDKMQHRYIHKIFITGASVENYFKASQYKKHKQFYKRCAIDELRRVIRHELMHAFVYEEFDSWYWSDIKNINSDYSPIFLSCLYWGGGSTGHNYAYKFLESELYSKIEKCFKYDHVRTILLNYMFEFERIVGNINRNQNEHNVMGLKISFNDKGAGFKKLSYIKAYVKYKEDGEFKKGVTQTMTLGIGFLVTPPKLLENYKRIFDNGAIANAHIEEVLYVDKEENFKNPVIIFEK</sequence>
<evidence type="ECO:0000313" key="2">
    <source>
        <dbReference type="Proteomes" id="UP000325212"/>
    </source>
</evidence>
<dbReference type="Proteomes" id="UP000325212">
    <property type="component" value="Unassembled WGS sequence"/>
</dbReference>
<dbReference type="AlphaFoldDB" id="A0AAV3W988"/>
<proteinExistence type="predicted"/>
<protein>
    <recommendedName>
        <fullName evidence="3">SprT-like domain-containing protein</fullName>
    </recommendedName>
</protein>
<evidence type="ECO:0008006" key="3">
    <source>
        <dbReference type="Google" id="ProtNLM"/>
    </source>
</evidence>
<name>A0AAV3W988_9CLOT</name>